<gene>
    <name evidence="1" type="primary">rplE</name>
    <name evidence="1" type="ORF">H9697_10380</name>
</gene>
<sequence length="23" mass="2696">VTTAKTDEEARELLRQFNMPFAK</sequence>
<evidence type="ECO:0000313" key="2">
    <source>
        <dbReference type="Proteomes" id="UP000823902"/>
    </source>
</evidence>
<accession>A0A9D2QA62</accession>
<evidence type="ECO:0000313" key="1">
    <source>
        <dbReference type="EMBL" id="HJC75331.1"/>
    </source>
</evidence>
<feature type="non-terminal residue" evidence="1">
    <location>
        <position position="1"/>
    </location>
</feature>
<protein>
    <submittedName>
        <fullName evidence="1">50S ribosomal protein L5</fullName>
    </submittedName>
</protein>
<dbReference type="EMBL" id="DWVY01000051">
    <property type="protein sequence ID" value="HJC75331.1"/>
    <property type="molecule type" value="Genomic_DNA"/>
</dbReference>
<comment type="caution">
    <text evidence="1">The sequence shown here is derived from an EMBL/GenBank/DDBJ whole genome shotgun (WGS) entry which is preliminary data.</text>
</comment>
<keyword evidence="1" id="KW-0687">Ribonucleoprotein</keyword>
<dbReference type="AlphaFoldDB" id="A0A9D2QA62"/>
<dbReference type="Proteomes" id="UP000823902">
    <property type="component" value="Unassembled WGS sequence"/>
</dbReference>
<name>A0A9D2QA62_9FIRM</name>
<proteinExistence type="predicted"/>
<reference evidence="1" key="2">
    <citation type="submission" date="2021-04" db="EMBL/GenBank/DDBJ databases">
        <authorList>
            <person name="Gilroy R."/>
        </authorList>
    </citation>
    <scope>NUCLEOTIDE SEQUENCE</scope>
    <source>
        <strain evidence="1">CHK196-7946</strain>
    </source>
</reference>
<reference evidence="1" key="1">
    <citation type="journal article" date="2021" name="PeerJ">
        <title>Extensive microbial diversity within the chicken gut microbiome revealed by metagenomics and culture.</title>
        <authorList>
            <person name="Gilroy R."/>
            <person name="Ravi A."/>
            <person name="Getino M."/>
            <person name="Pursley I."/>
            <person name="Horton D.L."/>
            <person name="Alikhan N.F."/>
            <person name="Baker D."/>
            <person name="Gharbi K."/>
            <person name="Hall N."/>
            <person name="Watson M."/>
            <person name="Adriaenssens E.M."/>
            <person name="Foster-Nyarko E."/>
            <person name="Jarju S."/>
            <person name="Secka A."/>
            <person name="Antonio M."/>
            <person name="Oren A."/>
            <person name="Chaudhuri R.R."/>
            <person name="La Ragione R."/>
            <person name="Hildebrand F."/>
            <person name="Pallen M.J."/>
        </authorList>
    </citation>
    <scope>NUCLEOTIDE SEQUENCE</scope>
    <source>
        <strain evidence="1">CHK196-7946</strain>
    </source>
</reference>
<organism evidence="1 2">
    <name type="scientific">Candidatus Mediterraneibacter faecavium</name>
    <dbReference type="NCBI Taxonomy" id="2838668"/>
    <lineage>
        <taxon>Bacteria</taxon>
        <taxon>Bacillati</taxon>
        <taxon>Bacillota</taxon>
        <taxon>Clostridia</taxon>
        <taxon>Lachnospirales</taxon>
        <taxon>Lachnospiraceae</taxon>
        <taxon>Mediterraneibacter</taxon>
    </lineage>
</organism>
<dbReference type="GO" id="GO:0005840">
    <property type="term" value="C:ribosome"/>
    <property type="evidence" value="ECO:0007669"/>
    <property type="project" value="UniProtKB-KW"/>
</dbReference>
<keyword evidence="1" id="KW-0689">Ribosomal protein</keyword>